<dbReference type="EMBL" id="JAFBER010000002">
    <property type="protein sequence ID" value="MBM7644232.1"/>
    <property type="molecule type" value="Genomic_DNA"/>
</dbReference>
<evidence type="ECO:0000313" key="1">
    <source>
        <dbReference type="EMBL" id="MBM7644232.1"/>
    </source>
</evidence>
<name>A0ABS2PW07_9BACL</name>
<protein>
    <recommendedName>
        <fullName evidence="3">YugN-like protein</fullName>
    </recommendedName>
</protein>
<evidence type="ECO:0008006" key="3">
    <source>
        <dbReference type="Google" id="ProtNLM"/>
    </source>
</evidence>
<keyword evidence="2" id="KW-1185">Reference proteome</keyword>
<accession>A0ABS2PW07</accession>
<gene>
    <name evidence="1" type="ORF">JOD45_000425</name>
</gene>
<comment type="caution">
    <text evidence="1">The sequence shown here is derived from an EMBL/GenBank/DDBJ whole genome shotgun (WGS) entry which is preliminary data.</text>
</comment>
<evidence type="ECO:0000313" key="2">
    <source>
        <dbReference type="Proteomes" id="UP000808914"/>
    </source>
</evidence>
<sequence length="125" mass="14296">MKFTDTGLEGMIVPFAVLEAMAKRVGLIRGGHWDYERVTYDFKFENTKNGHIHYLRLPGVAVEGEIEQSDAKVKLLAPCLGRYYYPHGVEYENEEFPERVVNTCKERLSKLKALLEDLKETSAAD</sequence>
<dbReference type="InterPro" id="IPR014967">
    <property type="entry name" value="Uncharacterised_YugN-like"/>
</dbReference>
<proteinExistence type="predicted"/>
<dbReference type="InterPro" id="IPR036491">
    <property type="entry name" value="YugN-like_sf"/>
</dbReference>
<organism evidence="1 2">
    <name type="scientific">Scopulibacillus daqui</name>
    <dbReference type="NCBI Taxonomy" id="1469162"/>
    <lineage>
        <taxon>Bacteria</taxon>
        <taxon>Bacillati</taxon>
        <taxon>Bacillota</taxon>
        <taxon>Bacilli</taxon>
        <taxon>Bacillales</taxon>
        <taxon>Sporolactobacillaceae</taxon>
        <taxon>Scopulibacillus</taxon>
    </lineage>
</organism>
<dbReference type="RefSeq" id="WP_205002212.1">
    <property type="nucleotide sequence ID" value="NZ_JAFBER010000002.1"/>
</dbReference>
<dbReference type="Proteomes" id="UP000808914">
    <property type="component" value="Unassembled WGS sequence"/>
</dbReference>
<reference evidence="1 2" key="1">
    <citation type="submission" date="2021-01" db="EMBL/GenBank/DDBJ databases">
        <title>Genomic Encyclopedia of Type Strains, Phase IV (KMG-IV): sequencing the most valuable type-strain genomes for metagenomic binning, comparative biology and taxonomic classification.</title>
        <authorList>
            <person name="Goeker M."/>
        </authorList>
    </citation>
    <scope>NUCLEOTIDE SEQUENCE [LARGE SCALE GENOMIC DNA]</scope>
    <source>
        <strain evidence="1 2">DSM 28236</strain>
    </source>
</reference>
<dbReference type="Gene3D" id="3.30.310.100">
    <property type="entry name" value="YugN-like"/>
    <property type="match status" value="1"/>
</dbReference>
<dbReference type="SUPFAM" id="SSF160755">
    <property type="entry name" value="YugN-like"/>
    <property type="match status" value="1"/>
</dbReference>
<dbReference type="Pfam" id="PF08868">
    <property type="entry name" value="YugN"/>
    <property type="match status" value="1"/>
</dbReference>